<reference evidence="1" key="1">
    <citation type="submission" date="2020-10" db="EMBL/GenBank/DDBJ databases">
        <authorList>
            <person name="Lu T."/>
            <person name="Wang Q."/>
            <person name="Han X."/>
        </authorList>
    </citation>
    <scope>NUCLEOTIDE SEQUENCE</scope>
    <source>
        <strain evidence="1">WQ 117</strain>
    </source>
</reference>
<dbReference type="Proteomes" id="UP000608754">
    <property type="component" value="Unassembled WGS sequence"/>
</dbReference>
<comment type="caution">
    <text evidence="1">The sequence shown here is derived from an EMBL/GenBank/DDBJ whole genome shotgun (WGS) entry which is preliminary data.</text>
</comment>
<organism evidence="1 2">
    <name type="scientific">Faecalibacter rhinopitheci</name>
    <dbReference type="NCBI Taxonomy" id="2779678"/>
    <lineage>
        <taxon>Bacteria</taxon>
        <taxon>Pseudomonadati</taxon>
        <taxon>Bacteroidota</taxon>
        <taxon>Flavobacteriia</taxon>
        <taxon>Flavobacteriales</taxon>
        <taxon>Weeksellaceae</taxon>
        <taxon>Faecalibacter</taxon>
    </lineage>
</organism>
<evidence type="ECO:0008006" key="3">
    <source>
        <dbReference type="Google" id="ProtNLM"/>
    </source>
</evidence>
<protein>
    <recommendedName>
        <fullName evidence="3">GNAT family N-acetyltransferase</fullName>
    </recommendedName>
</protein>
<gene>
    <name evidence="1" type="ORF">IM532_06005</name>
</gene>
<sequence>MIKKIKRSALDLDKYSACLQRAINYRVYAEYWYLDTLTDSQWDCLVLNDYEAIMPLPYQKKLGIKFISQPTYCQQLGVFYANSFPQEIVQLFYKEINHQLVRYYTFNEENTQYLAPNLPQKVNQILNLNVEYNQYKKSLRKNRKQELNKGLQGAQIIYSETAQDFIALLKTEYPAIQKQLALDKLHPLVQIIQQKKLGITINIIENQQVVASSFYIKSGNRLIQLCNAKKNNSIFNYNTFIVDHMIQKFNQQGFILDFEGSSIKGIQDFNASFRAEKKTFVHCKSPLF</sequence>
<proteinExistence type="predicted"/>
<accession>A0A8J7FPH8</accession>
<name>A0A8J7FPH8_9FLAO</name>
<dbReference type="Gene3D" id="3.40.630.30">
    <property type="match status" value="1"/>
</dbReference>
<dbReference type="AlphaFoldDB" id="A0A8J7FPH8"/>
<evidence type="ECO:0000313" key="2">
    <source>
        <dbReference type="Proteomes" id="UP000608754"/>
    </source>
</evidence>
<dbReference type="RefSeq" id="WP_194182547.1">
    <property type="nucleotide sequence ID" value="NZ_JADGIK010000003.1"/>
</dbReference>
<keyword evidence="2" id="KW-1185">Reference proteome</keyword>
<dbReference type="EMBL" id="JADGIK010000003">
    <property type="protein sequence ID" value="MBF0596999.1"/>
    <property type="molecule type" value="Genomic_DNA"/>
</dbReference>
<evidence type="ECO:0000313" key="1">
    <source>
        <dbReference type="EMBL" id="MBF0596999.1"/>
    </source>
</evidence>